<feature type="transmembrane region" description="Helical" evidence="1">
    <location>
        <begin position="51"/>
        <end position="72"/>
    </location>
</feature>
<protein>
    <submittedName>
        <fullName evidence="3">Acyltransferase</fullName>
        <ecNumber evidence="3">2.3.-.-</ecNumber>
    </submittedName>
</protein>
<reference evidence="3 4" key="1">
    <citation type="submission" date="2023-10" db="EMBL/GenBank/DDBJ databases">
        <title>Genome analysis of psychrotrophic aerobic bacterium Aeromonas allosaccharophila BIM B-1809 isolated from infected fish.</title>
        <authorList>
            <person name="Leanovich S.I."/>
            <person name="Sidarenka A.V."/>
            <person name="Akhremchuk A.E."/>
            <person name="Sikolenko M.A."/>
            <person name="Valentovich L.N."/>
        </authorList>
    </citation>
    <scope>NUCLEOTIDE SEQUENCE [LARGE SCALE GENOMIC DNA]</scope>
    <source>
        <strain evidence="3 4">BIM B-1809</strain>
    </source>
</reference>
<feature type="transmembrane region" description="Helical" evidence="1">
    <location>
        <begin position="169"/>
        <end position="186"/>
    </location>
</feature>
<feature type="transmembrane region" description="Helical" evidence="1">
    <location>
        <begin position="303"/>
        <end position="322"/>
    </location>
</feature>
<evidence type="ECO:0000313" key="3">
    <source>
        <dbReference type="EMBL" id="WOE65073.1"/>
    </source>
</evidence>
<keyword evidence="4" id="KW-1185">Reference proteome</keyword>
<dbReference type="RefSeq" id="WP_317102253.1">
    <property type="nucleotide sequence ID" value="NZ_CP136584.1"/>
</dbReference>
<evidence type="ECO:0000313" key="4">
    <source>
        <dbReference type="Proteomes" id="UP001302667"/>
    </source>
</evidence>
<sequence>MTPINNRLDSIQILRAIAAWLVVFHHYNQVFFNWDMSGTYIPYFISNFTHIYGKMGVDLFFIVSGLIMFITINKSPNAMYFLLKRVIRVYPPYWFYTALLLVIVISSTQPYFSFEKYTLVSVAKSLMLIPNENPNGIGLYPFLTVGWTLFFEMAFYVICTLGLMTTTRYWWIITIAILTVTPKFWSLEWGNYFFKSSYISEFAIGLSIGFILIKSNLKKNMLISFSMIAFGIFKITPDTTNLLTQINLGLIVFGFAVMPELKNRFFDAAVNLGSASYSTYLIHVIVLVTIYNFLGANPSGWEFTLSLITYLTVTAILSLYSYKYIEIGFVNRKLQAAISNLIMNSSKSVENTKKLSADN</sequence>
<gene>
    <name evidence="3" type="ORF">RY972_13440</name>
</gene>
<dbReference type="EMBL" id="CP136584">
    <property type="protein sequence ID" value="WOE65073.1"/>
    <property type="molecule type" value="Genomic_DNA"/>
</dbReference>
<dbReference type="PANTHER" id="PTHR23028:SF131">
    <property type="entry name" value="BLR2367 PROTEIN"/>
    <property type="match status" value="1"/>
</dbReference>
<accession>A0ABZ0F6Q3</accession>
<feature type="transmembrane region" description="Helical" evidence="1">
    <location>
        <begin position="137"/>
        <end position="157"/>
    </location>
</feature>
<feature type="transmembrane region" description="Helical" evidence="1">
    <location>
        <begin position="268"/>
        <end position="291"/>
    </location>
</feature>
<name>A0ABZ0F6Q3_9GAMM</name>
<dbReference type="InterPro" id="IPR002656">
    <property type="entry name" value="Acyl_transf_3_dom"/>
</dbReference>
<keyword evidence="3" id="KW-0808">Transferase</keyword>
<proteinExistence type="predicted"/>
<dbReference type="Pfam" id="PF01757">
    <property type="entry name" value="Acyl_transf_3"/>
    <property type="match status" value="1"/>
</dbReference>
<keyword evidence="3" id="KW-0012">Acyltransferase</keyword>
<organism evidence="3 4">
    <name type="scientific">Aeromonas allosaccharophila</name>
    <dbReference type="NCBI Taxonomy" id="656"/>
    <lineage>
        <taxon>Bacteria</taxon>
        <taxon>Pseudomonadati</taxon>
        <taxon>Pseudomonadota</taxon>
        <taxon>Gammaproteobacteria</taxon>
        <taxon>Aeromonadales</taxon>
        <taxon>Aeromonadaceae</taxon>
        <taxon>Aeromonas</taxon>
    </lineage>
</organism>
<evidence type="ECO:0000256" key="1">
    <source>
        <dbReference type="SAM" id="Phobius"/>
    </source>
</evidence>
<keyword evidence="1" id="KW-0812">Transmembrane</keyword>
<feature type="transmembrane region" description="Helical" evidence="1">
    <location>
        <begin position="93"/>
        <end position="112"/>
    </location>
</feature>
<evidence type="ECO:0000259" key="2">
    <source>
        <dbReference type="Pfam" id="PF01757"/>
    </source>
</evidence>
<keyword evidence="1" id="KW-0472">Membrane</keyword>
<dbReference type="Proteomes" id="UP001302667">
    <property type="component" value="Chromosome"/>
</dbReference>
<feature type="transmembrane region" description="Helical" evidence="1">
    <location>
        <begin position="220"/>
        <end position="236"/>
    </location>
</feature>
<feature type="transmembrane region" description="Helical" evidence="1">
    <location>
        <begin position="12"/>
        <end position="31"/>
    </location>
</feature>
<dbReference type="InterPro" id="IPR050879">
    <property type="entry name" value="Acyltransferase_3"/>
</dbReference>
<keyword evidence="1" id="KW-1133">Transmembrane helix</keyword>
<feature type="transmembrane region" description="Helical" evidence="1">
    <location>
        <begin position="192"/>
        <end position="213"/>
    </location>
</feature>
<feature type="transmembrane region" description="Helical" evidence="1">
    <location>
        <begin position="242"/>
        <end position="261"/>
    </location>
</feature>
<feature type="domain" description="Acyltransferase 3" evidence="2">
    <location>
        <begin position="9"/>
        <end position="319"/>
    </location>
</feature>
<dbReference type="GO" id="GO:0016746">
    <property type="term" value="F:acyltransferase activity"/>
    <property type="evidence" value="ECO:0007669"/>
    <property type="project" value="UniProtKB-KW"/>
</dbReference>
<dbReference type="PANTHER" id="PTHR23028">
    <property type="entry name" value="ACETYLTRANSFERASE"/>
    <property type="match status" value="1"/>
</dbReference>
<dbReference type="EC" id="2.3.-.-" evidence="3"/>